<dbReference type="RefSeq" id="WP_072880321.1">
    <property type="nucleotide sequence ID" value="NZ_FOKU01000004.1"/>
</dbReference>
<dbReference type="AlphaFoldDB" id="A0A1M6XCN9"/>
<dbReference type="Proteomes" id="UP000184031">
    <property type="component" value="Unassembled WGS sequence"/>
</dbReference>
<accession>A0A1M6XCN9</accession>
<dbReference type="InterPro" id="IPR036390">
    <property type="entry name" value="WH_DNA-bd_sf"/>
</dbReference>
<dbReference type="EMBL" id="FOKU01000004">
    <property type="protein sequence ID" value="SFB95887.1"/>
    <property type="molecule type" value="Genomic_DNA"/>
</dbReference>
<dbReference type="GO" id="GO:0003677">
    <property type="term" value="F:DNA binding"/>
    <property type="evidence" value="ECO:0007669"/>
    <property type="project" value="UniProtKB-KW"/>
</dbReference>
<evidence type="ECO:0000313" key="5">
    <source>
        <dbReference type="EMBL" id="SFB95887.1"/>
    </source>
</evidence>
<reference evidence="6 7" key="1">
    <citation type="submission" date="2016-11" db="EMBL/GenBank/DDBJ databases">
        <authorList>
            <person name="Varghese N."/>
            <person name="Submissions S."/>
        </authorList>
    </citation>
    <scope>NUCLEOTIDE SEQUENCE [LARGE SCALE GENOMIC DNA]</scope>
    <source>
        <strain evidence="6 7">CGMCC 1.12174</strain>
        <strain evidence="5 8">DSM 26351</strain>
    </source>
</reference>
<dbReference type="SMART" id="SM00347">
    <property type="entry name" value="HTH_MARR"/>
    <property type="match status" value="1"/>
</dbReference>
<name>A0A1M6XCN9_9FLAO</name>
<organism evidence="6 7">
    <name type="scientific">Flagellimonas taeanensis</name>
    <dbReference type="NCBI Taxonomy" id="1005926"/>
    <lineage>
        <taxon>Bacteria</taxon>
        <taxon>Pseudomonadati</taxon>
        <taxon>Bacteroidota</taxon>
        <taxon>Flavobacteriia</taxon>
        <taxon>Flavobacteriales</taxon>
        <taxon>Flavobacteriaceae</taxon>
        <taxon>Flagellimonas</taxon>
    </lineage>
</organism>
<dbReference type="SUPFAM" id="SSF46785">
    <property type="entry name" value="Winged helix' DNA-binding domain"/>
    <property type="match status" value="1"/>
</dbReference>
<feature type="domain" description="HTH marR-type" evidence="4">
    <location>
        <begin position="16"/>
        <end position="149"/>
    </location>
</feature>
<dbReference type="Gene3D" id="1.10.10.10">
    <property type="entry name" value="Winged helix-like DNA-binding domain superfamily/Winged helix DNA-binding domain"/>
    <property type="match status" value="1"/>
</dbReference>
<dbReference type="OrthoDB" id="9786071at2"/>
<dbReference type="PANTHER" id="PTHR42756:SF1">
    <property type="entry name" value="TRANSCRIPTIONAL REPRESSOR OF EMRAB OPERON"/>
    <property type="match status" value="1"/>
</dbReference>
<dbReference type="CDD" id="cd00090">
    <property type="entry name" value="HTH_ARSR"/>
    <property type="match status" value="1"/>
</dbReference>
<dbReference type="InterPro" id="IPR036388">
    <property type="entry name" value="WH-like_DNA-bd_sf"/>
</dbReference>
<keyword evidence="2 5" id="KW-0238">DNA-binding</keyword>
<dbReference type="GO" id="GO:0003700">
    <property type="term" value="F:DNA-binding transcription factor activity"/>
    <property type="evidence" value="ECO:0007669"/>
    <property type="project" value="InterPro"/>
</dbReference>
<sequence>MNEGTFNPEQQQKDISSKIVAGLERVSEVFKILLWEKAKLVGLSPIQIQILIFIAHHKPHLCNISHLAKEFNVTKPTVSDAVRILDKKGFVIKDFSSPDSRSYSLSLSEKGTEIVAQTYDFSNPLKKQIDGFSSMELVQLFDVLGQLIYRLNQHGILNVQRTCYGCKFYTKREGNDYCNLLERELASGEIRLDCPEYQEKDHGG</sequence>
<gene>
    <name evidence="5" type="ORF">SAMN04487891_10476</name>
    <name evidence="6" type="ORF">SAMN05216293_2527</name>
</gene>
<evidence type="ECO:0000256" key="3">
    <source>
        <dbReference type="ARBA" id="ARBA00023163"/>
    </source>
</evidence>
<dbReference type="Proteomes" id="UP000198940">
    <property type="component" value="Unassembled WGS sequence"/>
</dbReference>
<evidence type="ECO:0000313" key="8">
    <source>
        <dbReference type="Proteomes" id="UP000198940"/>
    </source>
</evidence>
<dbReference type="EMBL" id="FRAT01000006">
    <property type="protein sequence ID" value="SHL03702.1"/>
    <property type="molecule type" value="Genomic_DNA"/>
</dbReference>
<keyword evidence="1" id="KW-0805">Transcription regulation</keyword>
<keyword evidence="3" id="KW-0804">Transcription</keyword>
<protein>
    <submittedName>
        <fullName evidence="5 6">Transcriptional regulator</fullName>
    </submittedName>
</protein>
<evidence type="ECO:0000256" key="1">
    <source>
        <dbReference type="ARBA" id="ARBA00023015"/>
    </source>
</evidence>
<dbReference type="Pfam" id="PF12802">
    <property type="entry name" value="MarR_2"/>
    <property type="match status" value="1"/>
</dbReference>
<evidence type="ECO:0000313" key="6">
    <source>
        <dbReference type="EMBL" id="SHL03702.1"/>
    </source>
</evidence>
<proteinExistence type="predicted"/>
<dbReference type="InterPro" id="IPR000835">
    <property type="entry name" value="HTH_MarR-typ"/>
</dbReference>
<evidence type="ECO:0000313" key="7">
    <source>
        <dbReference type="Proteomes" id="UP000184031"/>
    </source>
</evidence>
<comment type="caution">
    <text evidence="6">The sequence shown here is derived from an EMBL/GenBank/DDBJ whole genome shotgun (WGS) entry which is preliminary data.</text>
</comment>
<dbReference type="PROSITE" id="PS50995">
    <property type="entry name" value="HTH_MARR_2"/>
    <property type="match status" value="1"/>
</dbReference>
<evidence type="ECO:0000256" key="2">
    <source>
        <dbReference type="ARBA" id="ARBA00023125"/>
    </source>
</evidence>
<dbReference type="InterPro" id="IPR011991">
    <property type="entry name" value="ArsR-like_HTH"/>
</dbReference>
<dbReference type="PANTHER" id="PTHR42756">
    <property type="entry name" value="TRANSCRIPTIONAL REGULATOR, MARR"/>
    <property type="match status" value="1"/>
</dbReference>
<evidence type="ECO:0000259" key="4">
    <source>
        <dbReference type="PROSITE" id="PS50995"/>
    </source>
</evidence>
<dbReference type="STRING" id="1055723.SAMN05216293_2527"/>
<keyword evidence="8" id="KW-1185">Reference proteome</keyword>